<organism evidence="2 3">
    <name type="scientific">Acanthoscelides obtectus</name>
    <name type="common">Bean weevil</name>
    <name type="synonym">Bruchus obtectus</name>
    <dbReference type="NCBI Taxonomy" id="200917"/>
    <lineage>
        <taxon>Eukaryota</taxon>
        <taxon>Metazoa</taxon>
        <taxon>Ecdysozoa</taxon>
        <taxon>Arthropoda</taxon>
        <taxon>Hexapoda</taxon>
        <taxon>Insecta</taxon>
        <taxon>Pterygota</taxon>
        <taxon>Neoptera</taxon>
        <taxon>Endopterygota</taxon>
        <taxon>Coleoptera</taxon>
        <taxon>Polyphaga</taxon>
        <taxon>Cucujiformia</taxon>
        <taxon>Chrysomeloidea</taxon>
        <taxon>Chrysomelidae</taxon>
        <taxon>Bruchinae</taxon>
        <taxon>Bruchini</taxon>
        <taxon>Acanthoscelides</taxon>
    </lineage>
</organism>
<feature type="domain" description="TTF-type" evidence="1">
    <location>
        <begin position="66"/>
        <end position="161"/>
    </location>
</feature>
<dbReference type="Pfam" id="PF14291">
    <property type="entry name" value="DUF4371"/>
    <property type="match status" value="1"/>
</dbReference>
<protein>
    <recommendedName>
        <fullName evidence="1">TTF-type domain-containing protein</fullName>
    </recommendedName>
</protein>
<comment type="caution">
    <text evidence="2">The sequence shown here is derived from an EMBL/GenBank/DDBJ whole genome shotgun (WGS) entry which is preliminary data.</text>
</comment>
<dbReference type="OrthoDB" id="10051013at2759"/>
<name>A0A9P0L587_ACAOB</name>
<dbReference type="AlphaFoldDB" id="A0A9P0L587"/>
<dbReference type="PANTHER" id="PTHR46289">
    <property type="entry name" value="52 KDA REPRESSOR OF THE INHIBITOR OF THE PROTEIN KINASE-LIKE PROTEIN-RELATED"/>
    <property type="match status" value="1"/>
</dbReference>
<dbReference type="PANTHER" id="PTHR46289:SF14">
    <property type="entry name" value="DUF4371 DOMAIN-CONTAINING PROTEIN"/>
    <property type="match status" value="1"/>
</dbReference>
<dbReference type="Proteomes" id="UP001152888">
    <property type="component" value="Unassembled WGS sequence"/>
</dbReference>
<dbReference type="SUPFAM" id="SSF53098">
    <property type="entry name" value="Ribonuclease H-like"/>
    <property type="match status" value="1"/>
</dbReference>
<sequence length="766" mass="87570">MSKRTIDQFFKPKTLKTDPESSDKVLVPLLPRKIEGTTIGSIEEESITLTPDPCCSSSCDQSRNSRPTDSQRTWLKRFNWLAYSKAKDGNYCKFCVLFANEFTGKGQHQKLGALVTMPFRKWKDAIDKFTSHSNSEYHKFSCLAAENFMKVDSGRMEDITVMLDSQKRKEREQNRASLKPIIDTIILCGENEIPLRGHRDSEPLTPEKPLEKEGKFRALLRYRAVTDESFKKHIFNSARNATYTYISPEIQNEIIVICGKLIQKKVVQSVNSAECFSILGDETLDVSGKQQFSLCIRYILNENKPILKEDFIAFTHITDLSAESIYETILTICASVGLNMDKVIGQGYDGCSTFSGHLSGVHQRFRESHPKAIYVHCLAHRLNLVLSDSLDMPYIRNCLGTINEVANMMRNNTQSGDILKRYIENLVPETQKSRLLRLCDTRFIERQDSVHTFVEVFPAIVATLEELSTSNRAISSSAANLLASIEKGSFLVAMVVCEFIFSITLPLSKYLQKPESDLSSALKFADDTVERLKDLRKPSENGDSSDIRQFHRLFEKAEKMSQYNFRTAIVVPRLVGKQTKRDNPPYSTPEEYYRRSIFIPCVDSLISNLVERFGKNRDILEALDCLLPKNVKETNIHKLKILKLFYDSQWSDCEVEAEYMLWNTKWKNIQESEIPKKIMSVLDACDKSFYPAIKYLLQVLATLPVSTAEVERSFSSLKRIKSYLRNSMNDQRLNGLALLSIHYPAPINSDEVIDEMARYGNRRLVL</sequence>
<dbReference type="SMART" id="SM00597">
    <property type="entry name" value="ZnF_TTF"/>
    <property type="match status" value="1"/>
</dbReference>
<dbReference type="InterPro" id="IPR006580">
    <property type="entry name" value="Znf_TTF"/>
</dbReference>
<dbReference type="EMBL" id="CAKOFQ010007036">
    <property type="protein sequence ID" value="CAH1988054.1"/>
    <property type="molecule type" value="Genomic_DNA"/>
</dbReference>
<dbReference type="InterPro" id="IPR012337">
    <property type="entry name" value="RNaseH-like_sf"/>
</dbReference>
<proteinExistence type="predicted"/>
<accession>A0A9P0L587</accession>
<reference evidence="2" key="1">
    <citation type="submission" date="2022-03" db="EMBL/GenBank/DDBJ databases">
        <authorList>
            <person name="Sayadi A."/>
        </authorList>
    </citation>
    <scope>NUCLEOTIDE SEQUENCE</scope>
</reference>
<keyword evidence="3" id="KW-1185">Reference proteome</keyword>
<dbReference type="Pfam" id="PF05699">
    <property type="entry name" value="Dimer_Tnp_hAT"/>
    <property type="match status" value="1"/>
</dbReference>
<evidence type="ECO:0000313" key="3">
    <source>
        <dbReference type="Proteomes" id="UP001152888"/>
    </source>
</evidence>
<dbReference type="InterPro" id="IPR052958">
    <property type="entry name" value="IFN-induced_PKR_regulator"/>
</dbReference>
<evidence type="ECO:0000313" key="2">
    <source>
        <dbReference type="EMBL" id="CAH1988054.1"/>
    </source>
</evidence>
<dbReference type="InterPro" id="IPR025398">
    <property type="entry name" value="DUF4371"/>
</dbReference>
<dbReference type="GO" id="GO:0046983">
    <property type="term" value="F:protein dimerization activity"/>
    <property type="evidence" value="ECO:0007669"/>
    <property type="project" value="InterPro"/>
</dbReference>
<evidence type="ECO:0000259" key="1">
    <source>
        <dbReference type="SMART" id="SM00597"/>
    </source>
</evidence>
<gene>
    <name evidence="2" type="ORF">ACAOBT_LOCUS18257</name>
</gene>
<dbReference type="InterPro" id="IPR008906">
    <property type="entry name" value="HATC_C_dom"/>
</dbReference>